<dbReference type="Proteomes" id="UP001524586">
    <property type="component" value="Unassembled WGS sequence"/>
</dbReference>
<dbReference type="RefSeq" id="WP_256616894.1">
    <property type="nucleotide sequence ID" value="NZ_JANIBK010000166.1"/>
</dbReference>
<organism evidence="1 2">
    <name type="scientific">Methylomonas rivi</name>
    <dbReference type="NCBI Taxonomy" id="2952226"/>
    <lineage>
        <taxon>Bacteria</taxon>
        <taxon>Pseudomonadati</taxon>
        <taxon>Pseudomonadota</taxon>
        <taxon>Gammaproteobacteria</taxon>
        <taxon>Methylococcales</taxon>
        <taxon>Methylococcaceae</taxon>
        <taxon>Methylomonas</taxon>
    </lineage>
</organism>
<name>A0ABT1U9C6_9GAMM</name>
<reference evidence="1 2" key="1">
    <citation type="submission" date="2022-07" db="EMBL/GenBank/DDBJ databases">
        <title>Methylomonas rivi sp. nov., Methylomonas rosea sp. nov., Methylomonas aureus sp. nov. and Methylomonas subterranea sp. nov., four novel methanotrophs isolated from a freshwater creek and the deep terrestrial subsurface.</title>
        <authorList>
            <person name="Abin C."/>
            <person name="Sankaranarayanan K."/>
            <person name="Garner C."/>
            <person name="Sindelar R."/>
            <person name="Kotary K."/>
            <person name="Garner R."/>
            <person name="Barclay S."/>
            <person name="Lawson P."/>
            <person name="Krumholz L."/>
        </authorList>
    </citation>
    <scope>NUCLEOTIDE SEQUENCE [LARGE SCALE GENOMIC DNA]</scope>
    <source>
        <strain evidence="1 2">WSC-6</strain>
    </source>
</reference>
<sequence>MHIEIETEDLIPDQLTSRKDGTVYFTLEQPALMFTDQSRYPLQFKIRHAFTQNKEERDKIGPIAKGKYLLGDNAFQIGRFGSLELAEINIKHLRVAVPKGATNATS</sequence>
<keyword evidence="1" id="KW-0238">DNA-binding</keyword>
<accession>A0ABT1U9C6</accession>
<dbReference type="InterPro" id="IPR012340">
    <property type="entry name" value="NA-bd_OB-fold"/>
</dbReference>
<dbReference type="Gene3D" id="2.40.50.140">
    <property type="entry name" value="Nucleic acid-binding proteins"/>
    <property type="match status" value="1"/>
</dbReference>
<comment type="caution">
    <text evidence="1">The sequence shown here is derived from an EMBL/GenBank/DDBJ whole genome shotgun (WGS) entry which is preliminary data.</text>
</comment>
<dbReference type="GO" id="GO:0003677">
    <property type="term" value="F:DNA binding"/>
    <property type="evidence" value="ECO:0007669"/>
    <property type="project" value="UniProtKB-KW"/>
</dbReference>
<dbReference type="EMBL" id="JANIBK010000166">
    <property type="protein sequence ID" value="MCQ8130469.1"/>
    <property type="molecule type" value="Genomic_DNA"/>
</dbReference>
<evidence type="ECO:0000313" key="2">
    <source>
        <dbReference type="Proteomes" id="UP001524586"/>
    </source>
</evidence>
<gene>
    <name evidence="1" type="ORF">NP596_18565</name>
</gene>
<protein>
    <submittedName>
        <fullName evidence="1">G5P family DNA-binding protein</fullName>
    </submittedName>
</protein>
<evidence type="ECO:0000313" key="1">
    <source>
        <dbReference type="EMBL" id="MCQ8130469.1"/>
    </source>
</evidence>
<keyword evidence="2" id="KW-1185">Reference proteome</keyword>
<proteinExistence type="predicted"/>